<protein>
    <recommendedName>
        <fullName evidence="4">DUF4367 domain-containing protein</fullName>
    </recommendedName>
</protein>
<sequence length="208" mass="23423">MTLKNRYDKAMKNIEVTNEMRDRILNNISKLDLEKTSKKTLPFPQYKKYLSIAACFAVLIVGSVIVHNTINLPSEPPVQIVPDIVSYHSVAELTDAVGFTVKEIHELPFEIESVKYTSYWGKLAEIEYAGSDNTVIFRIATGDEDVSGYYGDFTSLESHVINGYDVTIKGSDGQYLLAVWQNGGYSYSVQYIEPVSQQEMLDTIQSIK</sequence>
<reference evidence="2 3" key="1">
    <citation type="submission" date="2017-11" db="EMBL/GenBank/DDBJ databases">
        <title>Understudied soil microbes with underappreciated capabilities: Untangling the Clostridium saccharolyticum group.</title>
        <authorList>
            <person name="Leschine S."/>
        </authorList>
    </citation>
    <scope>NUCLEOTIDE SEQUENCE [LARGE SCALE GENOMIC DNA]</scope>
    <source>
        <strain evidence="2 3">18A</strain>
    </source>
</reference>
<keyword evidence="1" id="KW-0472">Membrane</keyword>
<evidence type="ECO:0000313" key="2">
    <source>
        <dbReference type="EMBL" id="PJJ29125.1"/>
    </source>
</evidence>
<organism evidence="2 3">
    <name type="scientific">[Clostridium] celerecrescens 18A</name>
    <dbReference type="NCBI Taxonomy" id="1286362"/>
    <lineage>
        <taxon>Bacteria</taxon>
        <taxon>Bacillati</taxon>
        <taxon>Bacillota</taxon>
        <taxon>Clostridia</taxon>
        <taxon>Lachnospirales</taxon>
        <taxon>Lachnospiraceae</taxon>
        <taxon>Lacrimispora</taxon>
    </lineage>
</organism>
<comment type="caution">
    <text evidence="2">The sequence shown here is derived from an EMBL/GenBank/DDBJ whole genome shotgun (WGS) entry which is preliminary data.</text>
</comment>
<evidence type="ECO:0000313" key="3">
    <source>
        <dbReference type="Proteomes" id="UP000231092"/>
    </source>
</evidence>
<dbReference type="AlphaFoldDB" id="A0A2M8Z6Q1"/>
<dbReference type="EMBL" id="PGET01000001">
    <property type="protein sequence ID" value="PJJ29125.1"/>
    <property type="molecule type" value="Genomic_DNA"/>
</dbReference>
<keyword evidence="1" id="KW-1133">Transmembrane helix</keyword>
<evidence type="ECO:0008006" key="4">
    <source>
        <dbReference type="Google" id="ProtNLM"/>
    </source>
</evidence>
<name>A0A2M8Z6Q1_9FIRM</name>
<keyword evidence="1" id="KW-0812">Transmembrane</keyword>
<feature type="transmembrane region" description="Helical" evidence="1">
    <location>
        <begin position="49"/>
        <end position="70"/>
    </location>
</feature>
<gene>
    <name evidence="2" type="ORF">H171_2656</name>
</gene>
<proteinExistence type="predicted"/>
<dbReference type="Proteomes" id="UP000231092">
    <property type="component" value="Unassembled WGS sequence"/>
</dbReference>
<evidence type="ECO:0000256" key="1">
    <source>
        <dbReference type="SAM" id="Phobius"/>
    </source>
</evidence>
<accession>A0A2M8Z6Q1</accession>